<dbReference type="Pfam" id="PF13302">
    <property type="entry name" value="Acetyltransf_3"/>
    <property type="match status" value="1"/>
</dbReference>
<dbReference type="SUPFAM" id="SSF55729">
    <property type="entry name" value="Acyl-CoA N-acyltransferases (Nat)"/>
    <property type="match status" value="1"/>
</dbReference>
<name>A0ABZ3C350_9ACTN</name>
<evidence type="ECO:0000259" key="1">
    <source>
        <dbReference type="Pfam" id="PF13302"/>
    </source>
</evidence>
<accession>A0ABZ3C350</accession>
<dbReference type="InterPro" id="IPR016181">
    <property type="entry name" value="Acyl_CoA_acyltransferase"/>
</dbReference>
<dbReference type="InterPro" id="IPR051908">
    <property type="entry name" value="Ribosomal_N-acetyltransferase"/>
</dbReference>
<dbReference type="Proteomes" id="UP001434337">
    <property type="component" value="Chromosome"/>
</dbReference>
<evidence type="ECO:0000313" key="3">
    <source>
        <dbReference type="Proteomes" id="UP001434337"/>
    </source>
</evidence>
<keyword evidence="3" id="KW-1185">Reference proteome</keyword>
<dbReference type="Gene3D" id="3.40.630.30">
    <property type="match status" value="1"/>
</dbReference>
<proteinExistence type="predicted"/>
<reference evidence="2 3" key="1">
    <citation type="journal article" date="2023" name="Environ Microbiome">
        <title>A coral-associated actinobacterium mitigates coral bleaching under heat stress.</title>
        <authorList>
            <person name="Li J."/>
            <person name="Zou Y."/>
            <person name="Li Q."/>
            <person name="Zhang J."/>
            <person name="Bourne D.G."/>
            <person name="Lyu Y."/>
            <person name="Liu C."/>
            <person name="Zhang S."/>
        </authorList>
    </citation>
    <scope>NUCLEOTIDE SEQUENCE [LARGE SCALE GENOMIC DNA]</scope>
    <source>
        <strain evidence="2 3">SCSIO 13291</strain>
    </source>
</reference>
<dbReference type="InterPro" id="IPR000182">
    <property type="entry name" value="GNAT_dom"/>
</dbReference>
<sequence length="182" mass="19869">MSRTRALPLPSVRLRPLSPDDLDVHSQGCDDVINRWSNDGRVSSDEEHLAWLQANARAWIVGAPVVDLAIVDVASGDHVGIVGIQRGLPYLLPGEVNLTYNVYRGRRGHGYATAAVVEAMRLALSQVPAVRFIIRCDPANKASSSVARRLAFRYLGSITEPGGWGGDRYTWDVAHGSLPRCQ</sequence>
<dbReference type="PANTHER" id="PTHR43441">
    <property type="entry name" value="RIBOSOMAL-PROTEIN-SERINE ACETYLTRANSFERASE"/>
    <property type="match status" value="1"/>
</dbReference>
<dbReference type="PANTHER" id="PTHR43441:SF6">
    <property type="entry name" value="N-ACETYLTRANSFERASE DOMAIN-CONTAINING PROTEIN"/>
    <property type="match status" value="1"/>
</dbReference>
<dbReference type="EMBL" id="CP115965">
    <property type="protein sequence ID" value="WZW97282.1"/>
    <property type="molecule type" value="Genomic_DNA"/>
</dbReference>
<protein>
    <submittedName>
        <fullName evidence="2">GNAT family N-acetyltransferase</fullName>
    </submittedName>
</protein>
<organism evidence="2 3">
    <name type="scientific">Propioniciclava soli</name>
    <dbReference type="NCBI Taxonomy" id="2775081"/>
    <lineage>
        <taxon>Bacteria</taxon>
        <taxon>Bacillati</taxon>
        <taxon>Actinomycetota</taxon>
        <taxon>Actinomycetes</taxon>
        <taxon>Propionibacteriales</taxon>
        <taxon>Propionibacteriaceae</taxon>
        <taxon>Propioniciclava</taxon>
    </lineage>
</organism>
<feature type="domain" description="N-acetyltransferase" evidence="1">
    <location>
        <begin position="12"/>
        <end position="153"/>
    </location>
</feature>
<evidence type="ECO:0000313" key="2">
    <source>
        <dbReference type="EMBL" id="WZW97282.1"/>
    </source>
</evidence>
<gene>
    <name evidence="2" type="ORF">PCC79_10165</name>
</gene>
<dbReference type="RefSeq" id="WP_342371751.1">
    <property type="nucleotide sequence ID" value="NZ_CP115965.1"/>
</dbReference>